<comment type="caution">
    <text evidence="2">The sequence shown here is derived from an EMBL/GenBank/DDBJ whole genome shotgun (WGS) entry which is preliminary data.</text>
</comment>
<dbReference type="AlphaFoldDB" id="X1QGE3"/>
<evidence type="ECO:0000313" key="2">
    <source>
        <dbReference type="EMBL" id="GAI50085.1"/>
    </source>
</evidence>
<dbReference type="InterPro" id="IPR013116">
    <property type="entry name" value="KARI_N"/>
</dbReference>
<dbReference type="Gene3D" id="3.40.50.720">
    <property type="entry name" value="NAD(P)-binding Rossmann-like Domain"/>
    <property type="match status" value="1"/>
</dbReference>
<gene>
    <name evidence="2" type="ORF">S06H3_52533</name>
</gene>
<accession>X1QGE3</accession>
<dbReference type="SUPFAM" id="SSF51735">
    <property type="entry name" value="NAD(P)-binding Rossmann-fold domains"/>
    <property type="match status" value="1"/>
</dbReference>
<proteinExistence type="predicted"/>
<reference evidence="2" key="1">
    <citation type="journal article" date="2014" name="Front. Microbiol.">
        <title>High frequency of phylogenetically diverse reductive dehalogenase-homologous genes in deep subseafloor sedimentary metagenomes.</title>
        <authorList>
            <person name="Kawai M."/>
            <person name="Futagami T."/>
            <person name="Toyoda A."/>
            <person name="Takaki Y."/>
            <person name="Nishi S."/>
            <person name="Hori S."/>
            <person name="Arai W."/>
            <person name="Tsubouchi T."/>
            <person name="Morono Y."/>
            <person name="Uchiyama I."/>
            <person name="Ito T."/>
            <person name="Fujiyama A."/>
            <person name="Inagaki F."/>
            <person name="Takami H."/>
        </authorList>
    </citation>
    <scope>NUCLEOTIDE SEQUENCE</scope>
    <source>
        <strain evidence="2">Expedition CK06-06</strain>
    </source>
</reference>
<sequence length="52" mass="5932">EIEEAVQRGTIIEFLISDAAQKTVWPVIKKHLNPGDALYFSHGYLFQILVMT</sequence>
<dbReference type="EMBL" id="BARV01033419">
    <property type="protein sequence ID" value="GAI50085.1"/>
    <property type="molecule type" value="Genomic_DNA"/>
</dbReference>
<protein>
    <recommendedName>
        <fullName evidence="1">KARI N-terminal Rossmann domain-containing protein</fullName>
    </recommendedName>
</protein>
<organism evidence="2">
    <name type="scientific">marine sediment metagenome</name>
    <dbReference type="NCBI Taxonomy" id="412755"/>
    <lineage>
        <taxon>unclassified sequences</taxon>
        <taxon>metagenomes</taxon>
        <taxon>ecological metagenomes</taxon>
    </lineage>
</organism>
<evidence type="ECO:0000259" key="1">
    <source>
        <dbReference type="Pfam" id="PF07991"/>
    </source>
</evidence>
<dbReference type="InterPro" id="IPR036291">
    <property type="entry name" value="NAD(P)-bd_dom_sf"/>
</dbReference>
<feature type="non-terminal residue" evidence="2">
    <location>
        <position position="1"/>
    </location>
</feature>
<name>X1QGE3_9ZZZZ</name>
<dbReference type="Pfam" id="PF07991">
    <property type="entry name" value="KARI_N"/>
    <property type="match status" value="1"/>
</dbReference>
<feature type="domain" description="KARI N-terminal Rossmann" evidence="1">
    <location>
        <begin position="2"/>
        <end position="45"/>
    </location>
</feature>